<dbReference type="InterPro" id="IPR008538">
    <property type="entry name" value="Uma2"/>
</dbReference>
<keyword evidence="2" id="KW-0378">Hydrolase</keyword>
<accession>A0A8J7UJP0</accession>
<keyword evidence="2" id="KW-0540">Nuclease</keyword>
<dbReference type="PANTHER" id="PTHR34107">
    <property type="entry name" value="SLL0198 PROTEIN-RELATED"/>
    <property type="match status" value="1"/>
</dbReference>
<dbReference type="CDD" id="cd06260">
    <property type="entry name" value="DUF820-like"/>
    <property type="match status" value="1"/>
</dbReference>
<dbReference type="GO" id="GO:0004519">
    <property type="term" value="F:endonuclease activity"/>
    <property type="evidence" value="ECO:0007669"/>
    <property type="project" value="UniProtKB-KW"/>
</dbReference>
<dbReference type="Proteomes" id="UP000666240">
    <property type="component" value="Unassembled WGS sequence"/>
</dbReference>
<name>A0A8J7UJP0_9HYPH</name>
<dbReference type="Gene3D" id="3.90.1570.10">
    <property type="entry name" value="tt1808, chain A"/>
    <property type="match status" value="1"/>
</dbReference>
<evidence type="ECO:0000313" key="3">
    <source>
        <dbReference type="Proteomes" id="UP000666240"/>
    </source>
</evidence>
<feature type="domain" description="Putative restriction endonuclease" evidence="1">
    <location>
        <begin position="10"/>
        <end position="164"/>
    </location>
</feature>
<organism evidence="2 3">
    <name type="scientific">Tianweitania sediminis</name>
    <dbReference type="NCBI Taxonomy" id="1502156"/>
    <lineage>
        <taxon>Bacteria</taxon>
        <taxon>Pseudomonadati</taxon>
        <taxon>Pseudomonadota</taxon>
        <taxon>Alphaproteobacteria</taxon>
        <taxon>Hyphomicrobiales</taxon>
        <taxon>Phyllobacteriaceae</taxon>
        <taxon>Tianweitania</taxon>
    </lineage>
</organism>
<dbReference type="InterPro" id="IPR011335">
    <property type="entry name" value="Restrct_endonuc-II-like"/>
</dbReference>
<keyword evidence="3" id="KW-1185">Reference proteome</keyword>
<dbReference type="Pfam" id="PF05685">
    <property type="entry name" value="Uma2"/>
    <property type="match status" value="1"/>
</dbReference>
<sequence length="202" mass="22291">MVAGKQPATYADIEAAPENLVAEIINGELMTHPRPSPRHGLTASALGVELGGPFQKGVGGPGGWVFVTEPEIKFGNNILVPDLAAWRQERFIVPERNYFEVAPDFVCEILSGFTERRDRTIKKRIYAEGGVSYLWIIDPRLQVLEALSLRDGAWIDAGAWNSDNMVRAAPFDAVAFSLADLWPMDKPLGFHEDPTPLYAGDR</sequence>
<dbReference type="SUPFAM" id="SSF52980">
    <property type="entry name" value="Restriction endonuclease-like"/>
    <property type="match status" value="1"/>
</dbReference>
<dbReference type="AlphaFoldDB" id="A0A8J7UJP0"/>
<dbReference type="PANTHER" id="PTHR34107:SF4">
    <property type="entry name" value="SLL1222 PROTEIN"/>
    <property type="match status" value="1"/>
</dbReference>
<gene>
    <name evidence="2" type="ORF">J5Y06_16480</name>
</gene>
<evidence type="ECO:0000259" key="1">
    <source>
        <dbReference type="Pfam" id="PF05685"/>
    </source>
</evidence>
<comment type="caution">
    <text evidence="2">The sequence shown here is derived from an EMBL/GenBank/DDBJ whole genome shotgun (WGS) entry which is preliminary data.</text>
</comment>
<reference evidence="2" key="1">
    <citation type="submission" date="2021-03" db="EMBL/GenBank/DDBJ databases">
        <title>Genome sequencing and assembly of Tianweitania sediminis.</title>
        <authorList>
            <person name="Chhetri G."/>
        </authorList>
    </citation>
    <scope>NUCLEOTIDE SEQUENCE</scope>
    <source>
        <strain evidence="2">Z8</strain>
    </source>
</reference>
<protein>
    <submittedName>
        <fullName evidence="2">Uma2 family endonuclease</fullName>
    </submittedName>
</protein>
<proteinExistence type="predicted"/>
<evidence type="ECO:0000313" key="2">
    <source>
        <dbReference type="EMBL" id="MBP0440253.1"/>
    </source>
</evidence>
<keyword evidence="2" id="KW-0255">Endonuclease</keyword>
<dbReference type="InterPro" id="IPR012296">
    <property type="entry name" value="Nuclease_put_TT1808"/>
</dbReference>
<dbReference type="EMBL" id="JAGIYY010000006">
    <property type="protein sequence ID" value="MBP0440253.1"/>
    <property type="molecule type" value="Genomic_DNA"/>
</dbReference>